<dbReference type="AlphaFoldDB" id="A0A9W9TYA8"/>
<dbReference type="OrthoDB" id="2270193at2759"/>
<feature type="zinc finger region" description="C3H1-type" evidence="1">
    <location>
        <begin position="421"/>
        <end position="449"/>
    </location>
</feature>
<dbReference type="InterPro" id="IPR057683">
    <property type="entry name" value="DUF7923"/>
</dbReference>
<dbReference type="Proteomes" id="UP001150941">
    <property type="component" value="Unassembled WGS sequence"/>
</dbReference>
<evidence type="ECO:0000259" key="3">
    <source>
        <dbReference type="PROSITE" id="PS50103"/>
    </source>
</evidence>
<dbReference type="GO" id="GO:0008270">
    <property type="term" value="F:zinc ion binding"/>
    <property type="evidence" value="ECO:0007669"/>
    <property type="project" value="UniProtKB-KW"/>
</dbReference>
<dbReference type="Pfam" id="PF25543">
    <property type="entry name" value="zf-CCCH_tandem"/>
    <property type="match status" value="1"/>
</dbReference>
<dbReference type="GeneID" id="83198911"/>
<evidence type="ECO:0000256" key="1">
    <source>
        <dbReference type="PROSITE-ProRule" id="PRU00723"/>
    </source>
</evidence>
<dbReference type="EMBL" id="JAPQKS010000002">
    <property type="protein sequence ID" value="KAJ5247328.1"/>
    <property type="molecule type" value="Genomic_DNA"/>
</dbReference>
<dbReference type="RefSeq" id="XP_058334749.1">
    <property type="nucleotide sequence ID" value="XM_058471608.1"/>
</dbReference>
<keyword evidence="1" id="KW-0863">Zinc-finger</keyword>
<evidence type="ECO:0000256" key="2">
    <source>
        <dbReference type="SAM" id="MobiDB-lite"/>
    </source>
</evidence>
<evidence type="ECO:0000313" key="4">
    <source>
        <dbReference type="EMBL" id="KAJ5247328.1"/>
    </source>
</evidence>
<accession>A0A9W9TYA8</accession>
<dbReference type="InterPro" id="IPR000571">
    <property type="entry name" value="Znf_CCCH"/>
</dbReference>
<protein>
    <recommendedName>
        <fullName evidence="3">C3H1-type domain-containing protein</fullName>
    </recommendedName>
</protein>
<organism evidence="4 5">
    <name type="scientific">Penicillium chermesinum</name>
    <dbReference type="NCBI Taxonomy" id="63820"/>
    <lineage>
        <taxon>Eukaryota</taxon>
        <taxon>Fungi</taxon>
        <taxon>Dikarya</taxon>
        <taxon>Ascomycota</taxon>
        <taxon>Pezizomycotina</taxon>
        <taxon>Eurotiomycetes</taxon>
        <taxon>Eurotiomycetidae</taxon>
        <taxon>Eurotiales</taxon>
        <taxon>Aspergillaceae</taxon>
        <taxon>Penicillium</taxon>
    </lineage>
</organism>
<dbReference type="Pfam" id="PF25540">
    <property type="entry name" value="DUF7923"/>
    <property type="match status" value="1"/>
</dbReference>
<reference evidence="4" key="1">
    <citation type="submission" date="2022-11" db="EMBL/GenBank/DDBJ databases">
        <authorList>
            <person name="Petersen C."/>
        </authorList>
    </citation>
    <scope>NUCLEOTIDE SEQUENCE</scope>
    <source>
        <strain evidence="4">IBT 19713</strain>
    </source>
</reference>
<reference evidence="4" key="2">
    <citation type="journal article" date="2023" name="IMA Fungus">
        <title>Comparative genomic study of the Penicillium genus elucidates a diverse pangenome and 15 lateral gene transfer events.</title>
        <authorList>
            <person name="Petersen C."/>
            <person name="Sorensen T."/>
            <person name="Nielsen M.R."/>
            <person name="Sondergaard T.E."/>
            <person name="Sorensen J.L."/>
            <person name="Fitzpatrick D.A."/>
            <person name="Frisvad J.C."/>
            <person name="Nielsen K.L."/>
        </authorList>
    </citation>
    <scope>NUCLEOTIDE SEQUENCE</scope>
    <source>
        <strain evidence="4">IBT 19713</strain>
    </source>
</reference>
<keyword evidence="1" id="KW-0479">Metal-binding</keyword>
<keyword evidence="5" id="KW-1185">Reference proteome</keyword>
<dbReference type="PANTHER" id="PTHR37543:SF1">
    <property type="entry name" value="CCCH ZINC FINGER DNA BINDING PROTEIN (AFU_ORTHOLOGUE AFUA_5G12760)"/>
    <property type="match status" value="1"/>
</dbReference>
<comment type="caution">
    <text evidence="4">The sequence shown here is derived from an EMBL/GenBank/DDBJ whole genome shotgun (WGS) entry which is preliminary data.</text>
</comment>
<dbReference type="PROSITE" id="PS50103">
    <property type="entry name" value="ZF_C3H1"/>
    <property type="match status" value="1"/>
</dbReference>
<feature type="domain" description="C3H1-type" evidence="3">
    <location>
        <begin position="421"/>
        <end position="449"/>
    </location>
</feature>
<feature type="compositionally biased region" description="Low complexity" evidence="2">
    <location>
        <begin position="307"/>
        <end position="323"/>
    </location>
</feature>
<sequence>MLADNINLRAQFEAFTKRENEKNGLIDPPKAELNGQNMFQMLQTYENKVRVLELELNSEKRYRVSTQKSLGQWAKYGSSQNDFVVVLVDGDGAIFHDDFLSKPREGATDASRKLTQAVRDSLKDERLIDSENITILVRIFANMNDLARTLHLSRVISGRSDLSTFAEQFTTSRGEYDFINVGPGKENADSKMRGNFQDRLLVLTNLIDMLKHYYSNYQCKKIFFAGCHDNGYLNDLQKYTSDEESRERITLVETTPAQPSFRTMLTFPIIRFDGVFRSTSLSMEDSSQPSSPAAPIIIPKTAAITAPSWRRDSASSTTTTSSTSHHRTSSISPSPPSAFPNISISGNGGMSVHYPTHLPAPTYASACGPGSQKNISLTSPSETRAVLYNEHRERIDPPNKKPADQPAFDSYFAKLAKVKTAECRGFCNYRYLQGQCRRGAMCHNEHDVVLSEREIAVHRYRARLGLCTNGPTCSDYDCFFSHHCPFVPNCTAQTCKFEVHLEAKDMVVW</sequence>
<dbReference type="PANTHER" id="PTHR37543">
    <property type="entry name" value="CCCH ZINC FINGER DNA BINDING PROTEIN (AFU_ORTHOLOGUE AFUA_5G12760)"/>
    <property type="match status" value="1"/>
</dbReference>
<gene>
    <name evidence="4" type="ORF">N7468_002311</name>
</gene>
<dbReference type="InterPro" id="IPR057654">
    <property type="entry name" value="Znf-CCCH_tandem"/>
</dbReference>
<evidence type="ECO:0000313" key="5">
    <source>
        <dbReference type="Proteomes" id="UP001150941"/>
    </source>
</evidence>
<feature type="region of interest" description="Disordered" evidence="2">
    <location>
        <begin position="307"/>
        <end position="344"/>
    </location>
</feature>
<keyword evidence="1" id="KW-0862">Zinc</keyword>
<name>A0A9W9TYA8_9EURO</name>
<proteinExistence type="predicted"/>